<dbReference type="RefSeq" id="WP_008046976.1">
    <property type="nucleotide sequence ID" value="NZ_CH724153.1"/>
</dbReference>
<dbReference type="HOGENOM" id="CLU_017584_3_3_6"/>
<dbReference type="Pfam" id="PF00155">
    <property type="entry name" value="Aminotran_1_2"/>
    <property type="match status" value="1"/>
</dbReference>
<dbReference type="Gene3D" id="3.90.1150.10">
    <property type="entry name" value="Aspartate Aminotransferase, domain 1"/>
    <property type="match status" value="1"/>
</dbReference>
<keyword evidence="9" id="KW-1185">Reference proteome</keyword>
<comment type="similarity">
    <text evidence="2">Belongs to the class-II pyridoxal-phosphate-dependent aminotransferase family. Histidinol-phosphate aminotransferase subfamily.</text>
</comment>
<dbReference type="CDD" id="cd00609">
    <property type="entry name" value="AAT_like"/>
    <property type="match status" value="1"/>
</dbReference>
<dbReference type="InterPro" id="IPR015421">
    <property type="entry name" value="PyrdxlP-dep_Trfase_major"/>
</dbReference>
<evidence type="ECO:0000313" key="8">
    <source>
        <dbReference type="EMBL" id="EAR07754.1"/>
    </source>
</evidence>
<dbReference type="InterPro" id="IPR015422">
    <property type="entry name" value="PyrdxlP-dep_Trfase_small"/>
</dbReference>
<evidence type="ECO:0000256" key="6">
    <source>
        <dbReference type="RuleBase" id="RU003693"/>
    </source>
</evidence>
<keyword evidence="3 8" id="KW-0032">Aminotransferase</keyword>
<dbReference type="InterPro" id="IPR004839">
    <property type="entry name" value="Aminotransferase_I/II_large"/>
</dbReference>
<dbReference type="PROSITE" id="PS00599">
    <property type="entry name" value="AA_TRANSFER_CLASS_2"/>
    <property type="match status" value="1"/>
</dbReference>
<gene>
    <name evidence="8" type="ORF">MED297_02105</name>
</gene>
<dbReference type="Proteomes" id="UP000005953">
    <property type="component" value="Unassembled WGS sequence"/>
</dbReference>
<evidence type="ECO:0000256" key="3">
    <source>
        <dbReference type="ARBA" id="ARBA00022576"/>
    </source>
</evidence>
<organism evidence="8 9">
    <name type="scientific">Reinekea blandensis MED297</name>
    <dbReference type="NCBI Taxonomy" id="314283"/>
    <lineage>
        <taxon>Bacteria</taxon>
        <taxon>Pseudomonadati</taxon>
        <taxon>Pseudomonadota</taxon>
        <taxon>Gammaproteobacteria</taxon>
        <taxon>Oceanospirillales</taxon>
        <taxon>Saccharospirillaceae</taxon>
        <taxon>Reinekea</taxon>
    </lineage>
</organism>
<comment type="caution">
    <text evidence="8">The sequence shown here is derived from an EMBL/GenBank/DDBJ whole genome shotgun (WGS) entry which is preliminary data.</text>
</comment>
<dbReference type="InterPro" id="IPR050106">
    <property type="entry name" value="HistidinolP_aminotransfase"/>
</dbReference>
<feature type="domain" description="Aminotransferase class I/classII large" evidence="7">
    <location>
        <begin position="41"/>
        <end position="263"/>
    </location>
</feature>
<evidence type="ECO:0000256" key="1">
    <source>
        <dbReference type="ARBA" id="ARBA00001933"/>
    </source>
</evidence>
<dbReference type="SUPFAM" id="SSF53383">
    <property type="entry name" value="PLP-dependent transferases"/>
    <property type="match status" value="1"/>
</dbReference>
<protein>
    <submittedName>
        <fullName evidence="8">Putative aminotransferase</fullName>
    </submittedName>
</protein>
<accession>A4BJI2</accession>
<evidence type="ECO:0000256" key="2">
    <source>
        <dbReference type="ARBA" id="ARBA00007970"/>
    </source>
</evidence>
<dbReference type="EMBL" id="AAOE01000033">
    <property type="protein sequence ID" value="EAR07754.1"/>
    <property type="molecule type" value="Genomic_DNA"/>
</dbReference>
<reference evidence="8 9" key="1">
    <citation type="submission" date="2006-02" db="EMBL/GenBank/DDBJ databases">
        <authorList>
            <person name="Pinhassi J."/>
            <person name="Pedros-Alio C."/>
            <person name="Ferriera S."/>
            <person name="Johnson J."/>
            <person name="Kravitz S."/>
            <person name="Halpern A."/>
            <person name="Remington K."/>
            <person name="Beeson K."/>
            <person name="Tran B."/>
            <person name="Rogers Y.-H."/>
            <person name="Friedman R."/>
            <person name="Venter J.C."/>
        </authorList>
    </citation>
    <scope>NUCLEOTIDE SEQUENCE [LARGE SCALE GENOMIC DNA]</scope>
    <source>
        <strain evidence="8 9">MED297</strain>
    </source>
</reference>
<dbReference type="InterPro" id="IPR015424">
    <property type="entry name" value="PyrdxlP-dep_Trfase"/>
</dbReference>
<dbReference type="PANTHER" id="PTHR43643">
    <property type="entry name" value="HISTIDINOL-PHOSPHATE AMINOTRANSFERASE 2"/>
    <property type="match status" value="1"/>
</dbReference>
<evidence type="ECO:0000313" key="9">
    <source>
        <dbReference type="Proteomes" id="UP000005953"/>
    </source>
</evidence>
<sequence length="270" mass="29312">MADTSLPNNKRPEPKAFLRDLPSYAVSETVADIKTRFGLSDVVYLASNENPFGCSSTVKSTLNQALENSHRYPDGAGRELKTALASGLGLHMDQVLLGNGSNEILDSVIKGFLGEGDEMLVSAHSFAMYPIMAQWVGANVRQIPMRDWLIDLDGISAAVSDNTRVILLANANNPTGTMVPAEQLERFLCEVPTDVLVLIDEAYIEFAEPAMGSAVSLLSKYPNLVVCRTFSKAYGLAGFRIGYGLGHSDVIEVLEKIQQPFNVNLLAMRA</sequence>
<evidence type="ECO:0000259" key="7">
    <source>
        <dbReference type="Pfam" id="PF00155"/>
    </source>
</evidence>
<evidence type="ECO:0000256" key="5">
    <source>
        <dbReference type="ARBA" id="ARBA00022898"/>
    </source>
</evidence>
<dbReference type="PANTHER" id="PTHR43643:SF3">
    <property type="entry name" value="HISTIDINOL-PHOSPHATE AMINOTRANSFERASE"/>
    <property type="match status" value="1"/>
</dbReference>
<name>A4BJI2_9GAMM</name>
<dbReference type="OrthoDB" id="9813612at2"/>
<feature type="non-terminal residue" evidence="8">
    <location>
        <position position="270"/>
    </location>
</feature>
<keyword evidence="4 8" id="KW-0808">Transferase</keyword>
<dbReference type="Gene3D" id="3.40.640.10">
    <property type="entry name" value="Type I PLP-dependent aspartate aminotransferase-like (Major domain)"/>
    <property type="match status" value="1"/>
</dbReference>
<dbReference type="InterPro" id="IPR001917">
    <property type="entry name" value="Aminotrans_II_pyridoxalP_BS"/>
</dbReference>
<dbReference type="AlphaFoldDB" id="A4BJI2"/>
<dbReference type="GO" id="GO:0030170">
    <property type="term" value="F:pyridoxal phosphate binding"/>
    <property type="evidence" value="ECO:0007669"/>
    <property type="project" value="InterPro"/>
</dbReference>
<evidence type="ECO:0000256" key="4">
    <source>
        <dbReference type="ARBA" id="ARBA00022679"/>
    </source>
</evidence>
<comment type="cofactor">
    <cofactor evidence="1 6">
        <name>pyridoxal 5'-phosphate</name>
        <dbReference type="ChEBI" id="CHEBI:597326"/>
    </cofactor>
</comment>
<keyword evidence="5 6" id="KW-0663">Pyridoxal phosphate</keyword>
<dbReference type="GO" id="GO:0008483">
    <property type="term" value="F:transaminase activity"/>
    <property type="evidence" value="ECO:0007669"/>
    <property type="project" value="UniProtKB-KW"/>
</dbReference>
<proteinExistence type="inferred from homology"/>
<dbReference type="STRING" id="314283.MED297_02105"/>